<keyword evidence="1" id="KW-0812">Transmembrane</keyword>
<name>A0AAD8PQR6_9PEZI</name>
<keyword evidence="1" id="KW-1133">Transmembrane helix</keyword>
<evidence type="ECO:0000256" key="1">
    <source>
        <dbReference type="SAM" id="Phobius"/>
    </source>
</evidence>
<dbReference type="EMBL" id="JAHLJV010000082">
    <property type="protein sequence ID" value="KAK1574025.1"/>
    <property type="molecule type" value="Genomic_DNA"/>
</dbReference>
<dbReference type="GeneID" id="85443126"/>
<reference evidence="2" key="1">
    <citation type="submission" date="2021-06" db="EMBL/GenBank/DDBJ databases">
        <title>Comparative genomics, transcriptomics and evolutionary studies reveal genomic signatures of adaptation to plant cell wall in hemibiotrophic fungi.</title>
        <authorList>
            <consortium name="DOE Joint Genome Institute"/>
            <person name="Baroncelli R."/>
            <person name="Diaz J.F."/>
            <person name="Benocci T."/>
            <person name="Peng M."/>
            <person name="Battaglia E."/>
            <person name="Haridas S."/>
            <person name="Andreopoulos W."/>
            <person name="Labutti K."/>
            <person name="Pangilinan J."/>
            <person name="Floch G.L."/>
            <person name="Makela M.R."/>
            <person name="Henrissat B."/>
            <person name="Grigoriev I.V."/>
            <person name="Crouch J.A."/>
            <person name="De Vries R.P."/>
            <person name="Sukno S.A."/>
            <person name="Thon M.R."/>
        </authorList>
    </citation>
    <scope>NUCLEOTIDE SEQUENCE</scope>
    <source>
        <strain evidence="2">CBS 125086</strain>
    </source>
</reference>
<comment type="caution">
    <text evidence="2">The sequence shown here is derived from an EMBL/GenBank/DDBJ whole genome shotgun (WGS) entry which is preliminary data.</text>
</comment>
<accession>A0AAD8PQR6</accession>
<dbReference type="AlphaFoldDB" id="A0AAD8PQR6"/>
<evidence type="ECO:0000313" key="3">
    <source>
        <dbReference type="Proteomes" id="UP001230504"/>
    </source>
</evidence>
<dbReference type="RefSeq" id="XP_060409587.1">
    <property type="nucleotide sequence ID" value="XM_060558886.1"/>
</dbReference>
<dbReference type="Proteomes" id="UP001230504">
    <property type="component" value="Unassembled WGS sequence"/>
</dbReference>
<protein>
    <submittedName>
        <fullName evidence="2">Uncharacterized protein</fullName>
    </submittedName>
</protein>
<feature type="transmembrane region" description="Helical" evidence="1">
    <location>
        <begin position="12"/>
        <end position="33"/>
    </location>
</feature>
<evidence type="ECO:0000313" key="2">
    <source>
        <dbReference type="EMBL" id="KAK1574025.1"/>
    </source>
</evidence>
<sequence>MITGSKFFGGRYILALTAAVPCCLFAKHVWDIYARIRPVEKRRITITGGISNNFKESHSLKGLVNPRDHVILGDAYLMDLPLPQNIAAEDATDEILLAAFVRGYFAGKVFAIERNLLQIARVTFVSYSGLGLATAKTPLWETSALSPTSLPSMHSILFGAFQVSHIELQDSSDLVRIQEKRESSIDFVFGADDTHFAGAHRFSIARNQERTGEVRILYEHMACNPTINQPLKPDFLFLFHTFYAMLLFQEGLAEVMQVLERGPQRQ</sequence>
<gene>
    <name evidence="2" type="ORF">LY79DRAFT_567331</name>
</gene>
<keyword evidence="1" id="KW-0472">Membrane</keyword>
<proteinExistence type="predicted"/>
<organism evidence="2 3">
    <name type="scientific">Colletotrichum navitas</name>
    <dbReference type="NCBI Taxonomy" id="681940"/>
    <lineage>
        <taxon>Eukaryota</taxon>
        <taxon>Fungi</taxon>
        <taxon>Dikarya</taxon>
        <taxon>Ascomycota</taxon>
        <taxon>Pezizomycotina</taxon>
        <taxon>Sordariomycetes</taxon>
        <taxon>Hypocreomycetidae</taxon>
        <taxon>Glomerellales</taxon>
        <taxon>Glomerellaceae</taxon>
        <taxon>Colletotrichum</taxon>
        <taxon>Colletotrichum graminicola species complex</taxon>
    </lineage>
</organism>
<keyword evidence="3" id="KW-1185">Reference proteome</keyword>